<dbReference type="RefSeq" id="XP_053588466.1">
    <property type="nucleotide sequence ID" value="XM_053724272.1"/>
</dbReference>
<comment type="caution">
    <text evidence="1">The sequence shown here is derived from an EMBL/GenBank/DDBJ whole genome shotgun (WGS) entry which is preliminary data.</text>
</comment>
<gene>
    <name evidence="1" type="ORF">GCK72_003832</name>
</gene>
<dbReference type="CTD" id="78773718"/>
<accession>A0A6A5HAL3</accession>
<dbReference type="GeneID" id="78773718"/>
<dbReference type="Proteomes" id="UP000483820">
    <property type="component" value="Chromosome II"/>
</dbReference>
<name>A0A6A5HAL3_CAERE</name>
<dbReference type="EMBL" id="WUAV01000002">
    <property type="protein sequence ID" value="KAF1763886.1"/>
    <property type="molecule type" value="Genomic_DNA"/>
</dbReference>
<protein>
    <recommendedName>
        <fullName evidence="3">F-box C protein</fullName>
    </recommendedName>
</protein>
<evidence type="ECO:0000313" key="1">
    <source>
        <dbReference type="EMBL" id="KAF1763886.1"/>
    </source>
</evidence>
<organism evidence="1 2">
    <name type="scientific">Caenorhabditis remanei</name>
    <name type="common">Caenorhabditis vulgaris</name>
    <dbReference type="NCBI Taxonomy" id="31234"/>
    <lineage>
        <taxon>Eukaryota</taxon>
        <taxon>Metazoa</taxon>
        <taxon>Ecdysozoa</taxon>
        <taxon>Nematoda</taxon>
        <taxon>Chromadorea</taxon>
        <taxon>Rhabditida</taxon>
        <taxon>Rhabditina</taxon>
        <taxon>Rhabditomorpha</taxon>
        <taxon>Rhabditoidea</taxon>
        <taxon>Rhabditidae</taxon>
        <taxon>Peloderinae</taxon>
        <taxon>Caenorhabditis</taxon>
    </lineage>
</organism>
<dbReference type="InterPro" id="IPR021942">
    <property type="entry name" value="DUF3557"/>
</dbReference>
<dbReference type="AlphaFoldDB" id="A0A6A5HAL3"/>
<evidence type="ECO:0008006" key="3">
    <source>
        <dbReference type="Google" id="ProtNLM"/>
    </source>
</evidence>
<evidence type="ECO:0000313" key="2">
    <source>
        <dbReference type="Proteomes" id="UP000483820"/>
    </source>
</evidence>
<dbReference type="KEGG" id="crq:GCK72_003832"/>
<dbReference type="PANTHER" id="PTHR31379:SF1">
    <property type="entry name" value="F-BOX C PROTEIN-RELATED"/>
    <property type="match status" value="1"/>
</dbReference>
<proteinExistence type="predicted"/>
<reference evidence="1 2" key="1">
    <citation type="submission" date="2019-12" db="EMBL/GenBank/DDBJ databases">
        <title>Chromosome-level assembly of the Caenorhabditis remanei genome.</title>
        <authorList>
            <person name="Teterina A.A."/>
            <person name="Willis J.H."/>
            <person name="Phillips P.C."/>
        </authorList>
    </citation>
    <scope>NUCLEOTIDE SEQUENCE [LARGE SCALE GENOMIC DNA]</scope>
    <source>
        <strain evidence="1 2">PX506</strain>
        <tissue evidence="1">Whole organism</tissue>
    </source>
</reference>
<sequence length="463" mass="53740">MSVIPVQYDILKPILSYMNPNKRFQISLRMPSISSLESSITLKIENLTFTRMDTKVNEVSYRLGVYRDYGRNETPYDVLRMNQGGGSSDDIDQYGLIIFSGVNNVLPGDIDLRTVVHPDGWFNTDESEQNVVQQLRVFKMLLAERLNQEYIEDDETRNAGVGGPLNDLIDSYREITLNASAELIQSRIQSLQDRLRAFSNRRNNQNLPYTALIQLSVYSSKGRQIQRVAYNKYLYEARRTVHTKLFGNRGSNISVKNLKIEPHSPFSNHILRFPAGTILKIENLEVSHWNSLAFESFKNVIHPSSFPIQRLKISSSISTADFRHIIAREPKRLIISNNTKENCSWTPILSNLTNRRVYLENENRLNPPNNYMDLIENWLQQGRPFGTCFYMGIKNEETVKQCLETLRQREEVVASSEKQVQLRINASLILEVCYEMAERRERLQRNGPSKWWLRLRVVRGRDD</sequence>
<dbReference type="Pfam" id="PF12078">
    <property type="entry name" value="DUF3557"/>
    <property type="match status" value="1"/>
</dbReference>
<dbReference type="PANTHER" id="PTHR31379">
    <property type="entry name" value="F-BOX C PROTEIN-RELATED-RELATED"/>
    <property type="match status" value="1"/>
</dbReference>